<accession>A0A2T6ZMY0</accession>
<evidence type="ECO:0000313" key="3">
    <source>
        <dbReference type="Proteomes" id="UP000244722"/>
    </source>
</evidence>
<keyword evidence="1" id="KW-0472">Membrane</keyword>
<proteinExistence type="predicted"/>
<keyword evidence="1" id="KW-0812">Transmembrane</keyword>
<keyword evidence="3" id="KW-1185">Reference proteome</keyword>
<dbReference type="Proteomes" id="UP000244722">
    <property type="component" value="Unassembled WGS sequence"/>
</dbReference>
<organism evidence="2 3">
    <name type="scientific">Tuber borchii</name>
    <name type="common">White truffle</name>
    <dbReference type="NCBI Taxonomy" id="42251"/>
    <lineage>
        <taxon>Eukaryota</taxon>
        <taxon>Fungi</taxon>
        <taxon>Dikarya</taxon>
        <taxon>Ascomycota</taxon>
        <taxon>Pezizomycotina</taxon>
        <taxon>Pezizomycetes</taxon>
        <taxon>Pezizales</taxon>
        <taxon>Tuberaceae</taxon>
        <taxon>Tuber</taxon>
    </lineage>
</organism>
<evidence type="ECO:0000256" key="1">
    <source>
        <dbReference type="SAM" id="Phobius"/>
    </source>
</evidence>
<reference evidence="2 3" key="1">
    <citation type="submission" date="2017-04" db="EMBL/GenBank/DDBJ databases">
        <title>Draft genome sequence of Tuber borchii Vittad., a whitish edible truffle.</title>
        <authorList>
            <consortium name="DOE Joint Genome Institute"/>
            <person name="Murat C."/>
            <person name="Kuo A."/>
            <person name="Barry K.W."/>
            <person name="Clum A."/>
            <person name="Dockter R.B."/>
            <person name="Fauchery L."/>
            <person name="Iotti M."/>
            <person name="Kohler A."/>
            <person name="Labutti K."/>
            <person name="Lindquist E.A."/>
            <person name="Lipzen A."/>
            <person name="Ohm R.A."/>
            <person name="Wang M."/>
            <person name="Grigoriev I.V."/>
            <person name="Zambonelli A."/>
            <person name="Martin F.M."/>
        </authorList>
    </citation>
    <scope>NUCLEOTIDE SEQUENCE [LARGE SCALE GENOMIC DNA]</scope>
    <source>
        <strain evidence="2 3">Tbo3840</strain>
    </source>
</reference>
<comment type="caution">
    <text evidence="2">The sequence shown here is derived from an EMBL/GenBank/DDBJ whole genome shotgun (WGS) entry which is preliminary data.</text>
</comment>
<feature type="transmembrane region" description="Helical" evidence="1">
    <location>
        <begin position="35"/>
        <end position="56"/>
    </location>
</feature>
<gene>
    <name evidence="2" type="ORF">B9Z19DRAFT_221266</name>
</gene>
<dbReference type="EMBL" id="NESQ01000172">
    <property type="protein sequence ID" value="PUU76851.1"/>
    <property type="molecule type" value="Genomic_DNA"/>
</dbReference>
<name>A0A2T6ZMY0_TUBBO</name>
<sequence>MSWAHNLNKIRANTAPVGEKIYNSVYMKIKMLCSIVHQALHASTSIHTCLSIIVFIRQRNKRKYRERNSGIPSRISNNS</sequence>
<protein>
    <submittedName>
        <fullName evidence="2">Uncharacterized protein</fullName>
    </submittedName>
</protein>
<dbReference type="AlphaFoldDB" id="A0A2T6ZMY0"/>
<keyword evidence="1" id="KW-1133">Transmembrane helix</keyword>
<evidence type="ECO:0000313" key="2">
    <source>
        <dbReference type="EMBL" id="PUU76851.1"/>
    </source>
</evidence>